<gene>
    <name evidence="3" type="primary">TSC2_4</name>
    <name evidence="3" type="ORF">LTR16_012082</name>
</gene>
<comment type="caution">
    <text evidence="3">The sequence shown here is derived from an EMBL/GenBank/DDBJ whole genome shotgun (WGS) entry which is preliminary data.</text>
</comment>
<feature type="compositionally biased region" description="Polar residues" evidence="1">
    <location>
        <begin position="58"/>
        <end position="100"/>
    </location>
</feature>
<keyword evidence="4" id="KW-1185">Reference proteome</keyword>
<accession>A0ABR0M2F7</accession>
<organism evidence="3 4">
    <name type="scientific">Cryomyces antarcticus</name>
    <dbReference type="NCBI Taxonomy" id="329879"/>
    <lineage>
        <taxon>Eukaryota</taxon>
        <taxon>Fungi</taxon>
        <taxon>Dikarya</taxon>
        <taxon>Ascomycota</taxon>
        <taxon>Pezizomycotina</taxon>
        <taxon>Dothideomycetes</taxon>
        <taxon>Dothideomycetes incertae sedis</taxon>
        <taxon>Cryomyces</taxon>
    </lineage>
</organism>
<feature type="region of interest" description="Disordered" evidence="1">
    <location>
        <begin position="54"/>
        <end position="100"/>
    </location>
</feature>
<dbReference type="Proteomes" id="UP001357485">
    <property type="component" value="Unassembled WGS sequence"/>
</dbReference>
<sequence>MTQIITQAPVAVHILEFLAGLSRCSDLYKNFRDDDYRMVFGICFRYLQYARDQRNKASDQPASRTSQASSDLRHSGTSTRDFTQASDPKSKPNSASDDLP</sequence>
<reference evidence="3 4" key="1">
    <citation type="submission" date="2023-08" db="EMBL/GenBank/DDBJ databases">
        <title>Black Yeasts Isolated from many extreme environments.</title>
        <authorList>
            <person name="Coleine C."/>
            <person name="Stajich J.E."/>
            <person name="Selbmann L."/>
        </authorList>
    </citation>
    <scope>NUCLEOTIDE SEQUENCE [LARGE SCALE GENOMIC DNA]</scope>
    <source>
        <strain evidence="3 4">CCFEE 536</strain>
    </source>
</reference>
<evidence type="ECO:0000313" key="3">
    <source>
        <dbReference type="EMBL" id="KAK5275830.1"/>
    </source>
</evidence>
<proteinExistence type="predicted"/>
<evidence type="ECO:0000259" key="2">
    <source>
        <dbReference type="Pfam" id="PF03542"/>
    </source>
</evidence>
<feature type="non-terminal residue" evidence="3">
    <location>
        <position position="100"/>
    </location>
</feature>
<feature type="domain" description="Tuberin-type" evidence="2">
    <location>
        <begin position="1"/>
        <end position="48"/>
    </location>
</feature>
<evidence type="ECO:0000256" key="1">
    <source>
        <dbReference type="SAM" id="MobiDB-lite"/>
    </source>
</evidence>
<dbReference type="Pfam" id="PF03542">
    <property type="entry name" value="Tuberin"/>
    <property type="match status" value="1"/>
</dbReference>
<evidence type="ECO:0000313" key="4">
    <source>
        <dbReference type="Proteomes" id="UP001357485"/>
    </source>
</evidence>
<dbReference type="EMBL" id="JAVRRA010004031">
    <property type="protein sequence ID" value="KAK5275830.1"/>
    <property type="molecule type" value="Genomic_DNA"/>
</dbReference>
<protein>
    <submittedName>
        <fullName evidence="3">Tuberous sclerosis 2-like protein</fullName>
    </submittedName>
</protein>
<name>A0ABR0M2F7_9PEZI</name>
<dbReference type="InterPro" id="IPR018515">
    <property type="entry name" value="Tuberin-type_domain"/>
</dbReference>